<dbReference type="EMBL" id="CM009751">
    <property type="protein sequence ID" value="PUZ66495.1"/>
    <property type="molecule type" value="Genomic_DNA"/>
</dbReference>
<dbReference type="AlphaFoldDB" id="A0A2T7EF91"/>
<evidence type="ECO:0000313" key="1">
    <source>
        <dbReference type="EMBL" id="PUZ66495.1"/>
    </source>
</evidence>
<keyword evidence="2" id="KW-1185">Reference proteome</keyword>
<proteinExistence type="predicted"/>
<protein>
    <submittedName>
        <fullName evidence="1">Uncharacterized protein</fullName>
    </submittedName>
</protein>
<dbReference type="Gramene" id="PUZ66495">
    <property type="protein sequence ID" value="PUZ66495"/>
    <property type="gene ID" value="GQ55_3G314400"/>
</dbReference>
<gene>
    <name evidence="1" type="ORF">GQ55_3G314400</name>
</gene>
<evidence type="ECO:0000313" key="2">
    <source>
        <dbReference type="Proteomes" id="UP000244336"/>
    </source>
</evidence>
<accession>A0A2T7EF91</accession>
<reference evidence="1 2" key="1">
    <citation type="submission" date="2018-04" db="EMBL/GenBank/DDBJ databases">
        <title>WGS assembly of Panicum hallii var. hallii HAL2.</title>
        <authorList>
            <person name="Lovell J."/>
            <person name="Jenkins J."/>
            <person name="Lowry D."/>
            <person name="Mamidi S."/>
            <person name="Sreedasyam A."/>
            <person name="Weng X."/>
            <person name="Barry K."/>
            <person name="Bonette J."/>
            <person name="Campitelli B."/>
            <person name="Daum C."/>
            <person name="Gordon S."/>
            <person name="Gould B."/>
            <person name="Lipzen A."/>
            <person name="MacQueen A."/>
            <person name="Palacio-Mejia J."/>
            <person name="Plott C."/>
            <person name="Shakirov E."/>
            <person name="Shu S."/>
            <person name="Yoshinaga Y."/>
            <person name="Zane M."/>
            <person name="Rokhsar D."/>
            <person name="Grimwood J."/>
            <person name="Schmutz J."/>
            <person name="Juenger T."/>
        </authorList>
    </citation>
    <scope>NUCLEOTIDE SEQUENCE [LARGE SCALE GENOMIC DNA]</scope>
    <source>
        <strain evidence="2">cv. HAL2</strain>
    </source>
</reference>
<dbReference type="Proteomes" id="UP000244336">
    <property type="component" value="Chromosome 3"/>
</dbReference>
<sequence>MKPPGRCITTSKCCEFWCKTWKRRWNSTRVNGLIVSARNGRTGAVKENNLWRLREAATLHHLLTCDVKRVGDIASCTAIWSYKVFLLFSNWKLAMV</sequence>
<organism evidence="1 2">
    <name type="scientific">Panicum hallii var. hallii</name>
    <dbReference type="NCBI Taxonomy" id="1504633"/>
    <lineage>
        <taxon>Eukaryota</taxon>
        <taxon>Viridiplantae</taxon>
        <taxon>Streptophyta</taxon>
        <taxon>Embryophyta</taxon>
        <taxon>Tracheophyta</taxon>
        <taxon>Spermatophyta</taxon>
        <taxon>Magnoliopsida</taxon>
        <taxon>Liliopsida</taxon>
        <taxon>Poales</taxon>
        <taxon>Poaceae</taxon>
        <taxon>PACMAD clade</taxon>
        <taxon>Panicoideae</taxon>
        <taxon>Panicodae</taxon>
        <taxon>Paniceae</taxon>
        <taxon>Panicinae</taxon>
        <taxon>Panicum</taxon>
        <taxon>Panicum sect. Panicum</taxon>
    </lineage>
</organism>
<name>A0A2T7EF91_9POAL</name>